<keyword evidence="1" id="KW-0472">Membrane</keyword>
<dbReference type="AlphaFoldDB" id="A0A060RBR1"/>
<organism evidence="2 3">
    <name type="scientific">Mucinivorans hirudinis</name>
    <dbReference type="NCBI Taxonomy" id="1433126"/>
    <lineage>
        <taxon>Bacteria</taxon>
        <taxon>Pseudomonadati</taxon>
        <taxon>Bacteroidota</taxon>
        <taxon>Bacteroidia</taxon>
        <taxon>Bacteroidales</taxon>
        <taxon>Rikenellaceae</taxon>
        <taxon>Mucinivorans</taxon>
    </lineage>
</organism>
<feature type="transmembrane region" description="Helical" evidence="1">
    <location>
        <begin position="12"/>
        <end position="28"/>
    </location>
</feature>
<dbReference type="KEGG" id="rbc:BN938_2967"/>
<keyword evidence="3" id="KW-1185">Reference proteome</keyword>
<evidence type="ECO:0000313" key="2">
    <source>
        <dbReference type="EMBL" id="CDN33032.1"/>
    </source>
</evidence>
<reference evidence="2 3" key="1">
    <citation type="journal article" date="2015" name="Genome Announc.">
        <title>Complete Genome Sequence of the Novel Leech Symbiont Mucinivorans hirudinis M3T.</title>
        <authorList>
            <person name="Nelson M.C."/>
            <person name="Bomar L."/>
            <person name="Graf J."/>
        </authorList>
    </citation>
    <scope>NUCLEOTIDE SEQUENCE [LARGE SCALE GENOMIC DNA]</scope>
    <source>
        <strain evidence="3">M3</strain>
    </source>
</reference>
<name>A0A060RBR1_9BACT</name>
<evidence type="ECO:0000313" key="3">
    <source>
        <dbReference type="Proteomes" id="UP000027616"/>
    </source>
</evidence>
<gene>
    <name evidence="2" type="ORF">BN938_2967</name>
</gene>
<dbReference type="EMBL" id="HG934468">
    <property type="protein sequence ID" value="CDN33032.1"/>
    <property type="molecule type" value="Genomic_DNA"/>
</dbReference>
<keyword evidence="1" id="KW-0812">Transmembrane</keyword>
<dbReference type="STRING" id="1433126.BN938_2967"/>
<accession>A0A060RBR1</accession>
<sequence length="42" mass="4935">MFIICVEKKLSIPFYNLFIVTLTLKIFAKINIYKSMNNTSHP</sequence>
<evidence type="ECO:0000256" key="1">
    <source>
        <dbReference type="SAM" id="Phobius"/>
    </source>
</evidence>
<dbReference type="HOGENOM" id="CLU_3254265_0_0_10"/>
<proteinExistence type="predicted"/>
<keyword evidence="1" id="KW-1133">Transmembrane helix</keyword>
<dbReference type="Proteomes" id="UP000027616">
    <property type="component" value="Chromosome I"/>
</dbReference>
<protein>
    <submittedName>
        <fullName evidence="2">Uncharacterized protein</fullName>
    </submittedName>
</protein>